<evidence type="ECO:0000313" key="1">
    <source>
        <dbReference type="EMBL" id="MEQ2637802.1"/>
    </source>
</evidence>
<comment type="caution">
    <text evidence="1">The sequence shown here is derived from an EMBL/GenBank/DDBJ whole genome shotgun (WGS) entry which is preliminary data.</text>
</comment>
<dbReference type="Proteomes" id="UP001478817">
    <property type="component" value="Unassembled WGS sequence"/>
</dbReference>
<accession>A0ABV1IGP0</accession>
<gene>
    <name evidence="1" type="ORF">AAAT05_05520</name>
</gene>
<keyword evidence="2" id="KW-1185">Reference proteome</keyword>
<dbReference type="SUPFAM" id="SSF48452">
    <property type="entry name" value="TPR-like"/>
    <property type="match status" value="1"/>
</dbReference>
<sequence length="281" mass="30743">MTDQTGLTEQLERCEGLMLQGQDEQAAELLAHLAEDAEEYVDKNCPTTDELQWFSFPTLFERLAYRRVEKDPRELRSVGEPLDRLYNDLALANVHVGDYDAAAAALKGAIRWNPMDCGSRLNLADLYRVDGDMQEFLALSFSVFERASEARHLARAFVNFASWFEVSEKPQTAAAALRAARNFGVRDGALEAALDQAAGTDRDPDLVDDAQMRELLSAEGLPDGANADIAVCLLMCAGDAARAGDRNTAATLALRARDLVGEPACKALLELINSTDEDGEE</sequence>
<organism evidence="1 2">
    <name type="scientific">Paratractidigestivibacter faecalis</name>
    <dbReference type="NCBI Taxonomy" id="2292441"/>
    <lineage>
        <taxon>Bacteria</taxon>
        <taxon>Bacillati</taxon>
        <taxon>Actinomycetota</taxon>
        <taxon>Coriobacteriia</taxon>
        <taxon>Coriobacteriales</taxon>
        <taxon>Atopobiaceae</taxon>
        <taxon>Paratractidigestivibacter</taxon>
    </lineage>
</organism>
<reference evidence="1 2" key="1">
    <citation type="submission" date="2024-04" db="EMBL/GenBank/DDBJ databases">
        <title>Human intestinal bacterial collection.</title>
        <authorList>
            <person name="Pauvert C."/>
            <person name="Hitch T.C.A."/>
            <person name="Clavel T."/>
        </authorList>
    </citation>
    <scope>NUCLEOTIDE SEQUENCE [LARGE SCALE GENOMIC DNA]</scope>
    <source>
        <strain evidence="1 2">CLA-AA-H197</strain>
    </source>
</reference>
<dbReference type="InterPro" id="IPR011990">
    <property type="entry name" value="TPR-like_helical_dom_sf"/>
</dbReference>
<name>A0ABV1IGP0_9ACTN</name>
<dbReference type="RefSeq" id="WP_349182409.1">
    <property type="nucleotide sequence ID" value="NZ_JBBNGS010000009.1"/>
</dbReference>
<evidence type="ECO:0000313" key="2">
    <source>
        <dbReference type="Proteomes" id="UP001478817"/>
    </source>
</evidence>
<protein>
    <recommendedName>
        <fullName evidence="3">Tetratricopeptide repeat protein</fullName>
    </recommendedName>
</protein>
<dbReference type="Gene3D" id="1.25.40.10">
    <property type="entry name" value="Tetratricopeptide repeat domain"/>
    <property type="match status" value="1"/>
</dbReference>
<dbReference type="EMBL" id="JBBNGS010000009">
    <property type="protein sequence ID" value="MEQ2637802.1"/>
    <property type="molecule type" value="Genomic_DNA"/>
</dbReference>
<evidence type="ECO:0008006" key="3">
    <source>
        <dbReference type="Google" id="ProtNLM"/>
    </source>
</evidence>
<proteinExistence type="predicted"/>